<evidence type="ECO:0000313" key="2">
    <source>
        <dbReference type="Proteomes" id="UP001396646"/>
    </source>
</evidence>
<evidence type="ECO:0008006" key="3">
    <source>
        <dbReference type="Google" id="ProtNLM"/>
    </source>
</evidence>
<organism evidence="1 2">
    <name type="scientific">Methanococcoides cohabitans</name>
    <dbReference type="NCBI Taxonomy" id="3136559"/>
    <lineage>
        <taxon>Archaea</taxon>
        <taxon>Methanobacteriati</taxon>
        <taxon>Methanobacteriota</taxon>
        <taxon>Stenosarchaea group</taxon>
        <taxon>Methanomicrobia</taxon>
        <taxon>Methanosarcinales</taxon>
        <taxon>Methanosarcinaceae</taxon>
        <taxon>Methanococcoides</taxon>
    </lineage>
</organism>
<keyword evidence="2" id="KW-1185">Reference proteome</keyword>
<proteinExistence type="predicted"/>
<reference evidence="1 2" key="1">
    <citation type="submission" date="2024-04" db="EMBL/GenBank/DDBJ databases">
        <title>Methanococcoides sp. LMO-2.</title>
        <authorList>
            <person name="Liang L."/>
        </authorList>
    </citation>
    <scope>NUCLEOTIDE SEQUENCE [LARGE SCALE GENOMIC DNA]</scope>
    <source>
        <strain evidence="1 2">LMO-2</strain>
    </source>
</reference>
<evidence type="ECO:0000313" key="1">
    <source>
        <dbReference type="EMBL" id="MEL4305652.1"/>
    </source>
</evidence>
<gene>
    <name evidence="1" type="ORF">WOA13_07420</name>
</gene>
<name>A0ABU9KVL1_9EURY</name>
<dbReference type="Proteomes" id="UP001396646">
    <property type="component" value="Unassembled WGS sequence"/>
</dbReference>
<accession>A0ABU9KVL1</accession>
<dbReference type="EMBL" id="JBCAUS010000005">
    <property type="protein sequence ID" value="MEL4305652.1"/>
    <property type="molecule type" value="Genomic_DNA"/>
</dbReference>
<comment type="caution">
    <text evidence="1">The sequence shown here is derived from an EMBL/GenBank/DDBJ whole genome shotgun (WGS) entry which is preliminary data.</text>
</comment>
<protein>
    <recommendedName>
        <fullName evidence="3">DUF3795 domain-containing protein</fullName>
    </recommendedName>
</protein>
<dbReference type="RefSeq" id="WP_342127293.1">
    <property type="nucleotide sequence ID" value="NZ_JBCAUS010000005.1"/>
</dbReference>
<sequence length="57" mass="6873">MTVIEIGCCGAYCKTYREFKNKKCRGCRQFIEFIQKEGYEEFIKRADKWKNYYGKLG</sequence>